<reference evidence="6" key="1">
    <citation type="journal article" date="2019" name="Int. J. Syst. Evol. Microbiol.">
        <title>The Global Catalogue of Microorganisms (GCM) 10K type strain sequencing project: providing services to taxonomists for standard genome sequencing and annotation.</title>
        <authorList>
            <consortium name="The Broad Institute Genomics Platform"/>
            <consortium name="The Broad Institute Genome Sequencing Center for Infectious Disease"/>
            <person name="Wu L."/>
            <person name="Ma J."/>
        </authorList>
    </citation>
    <scope>NUCLEOTIDE SEQUENCE [LARGE SCALE GENOMIC DNA]</scope>
    <source>
        <strain evidence="6">CECT 8472</strain>
    </source>
</reference>
<dbReference type="CDD" id="cd13603">
    <property type="entry name" value="PBP2_TRAP_Siap_TeaA_like"/>
    <property type="match status" value="1"/>
</dbReference>
<dbReference type="Gene3D" id="3.40.190.170">
    <property type="entry name" value="Bacterial extracellular solute-binding protein, family 7"/>
    <property type="match status" value="1"/>
</dbReference>
<dbReference type="Proteomes" id="UP001595799">
    <property type="component" value="Unassembled WGS sequence"/>
</dbReference>
<evidence type="ECO:0000256" key="1">
    <source>
        <dbReference type="ARBA" id="ARBA00009023"/>
    </source>
</evidence>
<evidence type="ECO:0000256" key="3">
    <source>
        <dbReference type="ARBA" id="ARBA00022729"/>
    </source>
</evidence>
<gene>
    <name evidence="5" type="ORF">ACFOW6_00780</name>
</gene>
<dbReference type="NCBIfam" id="TIGR00787">
    <property type="entry name" value="dctP"/>
    <property type="match status" value="1"/>
</dbReference>
<dbReference type="PIRSF" id="PIRSF006470">
    <property type="entry name" value="DctB"/>
    <property type="match status" value="1"/>
</dbReference>
<comment type="similarity">
    <text evidence="1">Belongs to the bacterial solute-binding protein 7 family.</text>
</comment>
<dbReference type="InterPro" id="IPR018389">
    <property type="entry name" value="DctP_fam"/>
</dbReference>
<protein>
    <submittedName>
        <fullName evidence="5">TRAP transporter substrate-binding protein</fullName>
    </submittedName>
</protein>
<evidence type="ECO:0000313" key="5">
    <source>
        <dbReference type="EMBL" id="MFC4350067.1"/>
    </source>
</evidence>
<organism evidence="5 6">
    <name type="scientific">Fodinicurvata halophila</name>
    <dbReference type="NCBI Taxonomy" id="1419723"/>
    <lineage>
        <taxon>Bacteria</taxon>
        <taxon>Pseudomonadati</taxon>
        <taxon>Pseudomonadota</taxon>
        <taxon>Alphaproteobacteria</taxon>
        <taxon>Rhodospirillales</taxon>
        <taxon>Rhodovibrionaceae</taxon>
        <taxon>Fodinicurvata</taxon>
    </lineage>
</organism>
<keyword evidence="6" id="KW-1185">Reference proteome</keyword>
<sequence length="328" mass="36685">MKQVGSILALAALIGMSAPVAANAEISETELQFAHGYPEGNIWTRTAKRYADAIEERTDGKVTVSIAGGGSTGSWDEAIEALQIGTNDMVLESVGTLDRYDPLPGVEAFPYLVRNLDHFRSIYYGDVGDEFFDAVEEATGFRIIGAGYRGARKLSANQPVESIEDLEGLKLRVPPLKMYRQTWEHLGADPVPMPTDEIFTSLQQGVVDGQENPLEYIYSAKFYEVQSHVINTNHVIGAMTFIFDSATFESYPEELQDILVEEGREAMLWATDEMVAQEENYREQLEAEGVEFISVDLEPFREAVTPMREEFPELSEWIERFAEVGDNE</sequence>
<comment type="caution">
    <text evidence="5">The sequence shown here is derived from an EMBL/GenBank/DDBJ whole genome shotgun (WGS) entry which is preliminary data.</text>
</comment>
<accession>A0ABV8UH29</accession>
<dbReference type="PANTHER" id="PTHR33376:SF7">
    <property type="entry name" value="C4-DICARBOXYLATE-BINDING PROTEIN DCTB"/>
    <property type="match status" value="1"/>
</dbReference>
<dbReference type="InterPro" id="IPR004682">
    <property type="entry name" value="TRAP_DctP"/>
</dbReference>
<dbReference type="EMBL" id="JBHSCW010000001">
    <property type="protein sequence ID" value="MFC4350067.1"/>
    <property type="molecule type" value="Genomic_DNA"/>
</dbReference>
<evidence type="ECO:0000256" key="2">
    <source>
        <dbReference type="ARBA" id="ARBA00022448"/>
    </source>
</evidence>
<feature type="signal peptide" evidence="4">
    <location>
        <begin position="1"/>
        <end position="24"/>
    </location>
</feature>
<dbReference type="Pfam" id="PF03480">
    <property type="entry name" value="DctP"/>
    <property type="match status" value="1"/>
</dbReference>
<keyword evidence="2" id="KW-0813">Transport</keyword>
<dbReference type="InterPro" id="IPR038404">
    <property type="entry name" value="TRAP_DctP_sf"/>
</dbReference>
<proteinExistence type="inferred from homology"/>
<evidence type="ECO:0000256" key="4">
    <source>
        <dbReference type="SAM" id="SignalP"/>
    </source>
</evidence>
<evidence type="ECO:0000313" key="6">
    <source>
        <dbReference type="Proteomes" id="UP001595799"/>
    </source>
</evidence>
<dbReference type="PANTHER" id="PTHR33376">
    <property type="match status" value="1"/>
</dbReference>
<dbReference type="NCBIfam" id="NF037995">
    <property type="entry name" value="TRAP_S1"/>
    <property type="match status" value="1"/>
</dbReference>
<keyword evidence="3 4" id="KW-0732">Signal</keyword>
<name>A0ABV8UH29_9PROT</name>
<feature type="chain" id="PRO_5046398945" evidence="4">
    <location>
        <begin position="25"/>
        <end position="328"/>
    </location>
</feature>
<dbReference type="RefSeq" id="WP_382420155.1">
    <property type="nucleotide sequence ID" value="NZ_JBHSCW010000001.1"/>
</dbReference>